<gene>
    <name evidence="1" type="ORF">NITINOP_0458</name>
</gene>
<dbReference type="Proteomes" id="UP000066284">
    <property type="component" value="Chromosome 1"/>
</dbReference>
<reference evidence="2" key="1">
    <citation type="submission" date="2015-09" db="EMBL/GenBank/DDBJ databases">
        <authorList>
            <person name="Daims H."/>
        </authorList>
    </citation>
    <scope>NUCLEOTIDE SEQUENCE [LARGE SCALE GENOMIC DNA]</scope>
</reference>
<protein>
    <submittedName>
        <fullName evidence="1">Uncharacterized protein</fullName>
    </submittedName>
</protein>
<dbReference type="KEGG" id="nio:NITINOP_0458"/>
<sequence length="38" mass="4101">MVLTSPGTLTLPGAREVLGGEDWIDDIVVYAPSDMKRP</sequence>
<organism evidence="1 2">
    <name type="scientific">Candidatus Nitrospira inopinata</name>
    <dbReference type="NCBI Taxonomy" id="1715989"/>
    <lineage>
        <taxon>Bacteria</taxon>
        <taxon>Pseudomonadati</taxon>
        <taxon>Nitrospirota</taxon>
        <taxon>Nitrospiria</taxon>
        <taxon>Nitrospirales</taxon>
        <taxon>Nitrospiraceae</taxon>
        <taxon>Nitrospira</taxon>
    </lineage>
</organism>
<dbReference type="STRING" id="1715989.NITINOP_0458"/>
<dbReference type="AlphaFoldDB" id="A0A0S4KQJ8"/>
<name>A0A0S4KQJ8_9BACT</name>
<evidence type="ECO:0000313" key="2">
    <source>
        <dbReference type="Proteomes" id="UP000066284"/>
    </source>
</evidence>
<dbReference type="EMBL" id="LN885086">
    <property type="protein sequence ID" value="CUQ65434.1"/>
    <property type="molecule type" value="Genomic_DNA"/>
</dbReference>
<accession>A0A0S4KQJ8</accession>
<keyword evidence="2" id="KW-1185">Reference proteome</keyword>
<proteinExistence type="predicted"/>
<evidence type="ECO:0000313" key="1">
    <source>
        <dbReference type="EMBL" id="CUQ65434.1"/>
    </source>
</evidence>